<feature type="transmembrane region" description="Helical" evidence="1">
    <location>
        <begin position="6"/>
        <end position="28"/>
    </location>
</feature>
<evidence type="ECO:0000313" key="3">
    <source>
        <dbReference type="Proteomes" id="UP000831787"/>
    </source>
</evidence>
<name>A0ABY4EJV6_9BACI</name>
<proteinExistence type="predicted"/>
<evidence type="ECO:0000313" key="2">
    <source>
        <dbReference type="EMBL" id="UOQ43904.1"/>
    </source>
</evidence>
<evidence type="ECO:0000256" key="1">
    <source>
        <dbReference type="SAM" id="Phobius"/>
    </source>
</evidence>
<dbReference type="EMBL" id="CP095073">
    <property type="protein sequence ID" value="UOQ43904.1"/>
    <property type="molecule type" value="Genomic_DNA"/>
</dbReference>
<keyword evidence="1" id="KW-1133">Transmembrane helix</keyword>
<keyword evidence="3" id="KW-1185">Reference proteome</keyword>
<dbReference type="Proteomes" id="UP000831787">
    <property type="component" value="Chromosome"/>
</dbReference>
<protein>
    <submittedName>
        <fullName evidence="2">Uncharacterized protein</fullName>
    </submittedName>
</protein>
<feature type="transmembrane region" description="Helical" evidence="1">
    <location>
        <begin position="49"/>
        <end position="73"/>
    </location>
</feature>
<dbReference type="RefSeq" id="WP_244709429.1">
    <property type="nucleotide sequence ID" value="NZ_CP095073.1"/>
</dbReference>
<organism evidence="2 3">
    <name type="scientific">Halobacillus salinarum</name>
    <dbReference type="NCBI Taxonomy" id="2932257"/>
    <lineage>
        <taxon>Bacteria</taxon>
        <taxon>Bacillati</taxon>
        <taxon>Bacillota</taxon>
        <taxon>Bacilli</taxon>
        <taxon>Bacillales</taxon>
        <taxon>Bacillaceae</taxon>
        <taxon>Halobacillus</taxon>
    </lineage>
</organism>
<keyword evidence="1" id="KW-0812">Transmembrane</keyword>
<keyword evidence="1" id="KW-0472">Membrane</keyword>
<gene>
    <name evidence="2" type="ORF">MUN89_18840</name>
</gene>
<accession>A0ABY4EJV6</accession>
<sequence length="74" mass="8527">MNSIYYLIIAILCAAALIGTLWIARRVLNREEKSKEEEVKSLVEADKHSSIPLLTLIYAITFLIIVILFWVFVF</sequence>
<reference evidence="2 3" key="1">
    <citation type="submission" date="2022-04" db="EMBL/GenBank/DDBJ databases">
        <title>Halobacillus sp. isolated from saltern.</title>
        <authorList>
            <person name="Won M."/>
            <person name="Lee C.-M."/>
            <person name="Woen H.-Y."/>
            <person name="Kwon S.-W."/>
        </authorList>
    </citation>
    <scope>NUCLEOTIDE SEQUENCE [LARGE SCALE GENOMIC DNA]</scope>
    <source>
        <strain evidence="2 3">SSBR10-3</strain>
    </source>
</reference>